<dbReference type="EMBL" id="KZ772673">
    <property type="protein sequence ID" value="PTQ50395.1"/>
    <property type="molecule type" value="Genomic_DNA"/>
</dbReference>
<dbReference type="Proteomes" id="UP000244005">
    <property type="component" value="Unassembled WGS sequence"/>
</dbReference>
<reference evidence="2" key="1">
    <citation type="journal article" date="2017" name="Cell">
        <title>Insights into land plant evolution garnered from the Marchantia polymorpha genome.</title>
        <authorList>
            <person name="Bowman J.L."/>
            <person name="Kohchi T."/>
            <person name="Yamato K.T."/>
            <person name="Jenkins J."/>
            <person name="Shu S."/>
            <person name="Ishizaki K."/>
            <person name="Yamaoka S."/>
            <person name="Nishihama R."/>
            <person name="Nakamura Y."/>
            <person name="Berger F."/>
            <person name="Adam C."/>
            <person name="Aki S.S."/>
            <person name="Althoff F."/>
            <person name="Araki T."/>
            <person name="Arteaga-Vazquez M.A."/>
            <person name="Balasubrmanian S."/>
            <person name="Barry K."/>
            <person name="Bauer D."/>
            <person name="Boehm C.R."/>
            <person name="Briginshaw L."/>
            <person name="Caballero-Perez J."/>
            <person name="Catarino B."/>
            <person name="Chen F."/>
            <person name="Chiyoda S."/>
            <person name="Chovatia M."/>
            <person name="Davies K.M."/>
            <person name="Delmans M."/>
            <person name="Demura T."/>
            <person name="Dierschke T."/>
            <person name="Dolan L."/>
            <person name="Dorantes-Acosta A.E."/>
            <person name="Eklund D.M."/>
            <person name="Florent S.N."/>
            <person name="Flores-Sandoval E."/>
            <person name="Fujiyama A."/>
            <person name="Fukuzawa H."/>
            <person name="Galik B."/>
            <person name="Grimanelli D."/>
            <person name="Grimwood J."/>
            <person name="Grossniklaus U."/>
            <person name="Hamada T."/>
            <person name="Haseloff J."/>
            <person name="Hetherington A.J."/>
            <person name="Higo A."/>
            <person name="Hirakawa Y."/>
            <person name="Hundley H.N."/>
            <person name="Ikeda Y."/>
            <person name="Inoue K."/>
            <person name="Inoue S.I."/>
            <person name="Ishida S."/>
            <person name="Jia Q."/>
            <person name="Kakita M."/>
            <person name="Kanazawa T."/>
            <person name="Kawai Y."/>
            <person name="Kawashima T."/>
            <person name="Kennedy M."/>
            <person name="Kinose K."/>
            <person name="Kinoshita T."/>
            <person name="Kohara Y."/>
            <person name="Koide E."/>
            <person name="Komatsu K."/>
            <person name="Kopischke S."/>
            <person name="Kubo M."/>
            <person name="Kyozuka J."/>
            <person name="Lagercrantz U."/>
            <person name="Lin S.S."/>
            <person name="Lindquist E."/>
            <person name="Lipzen A.M."/>
            <person name="Lu C.W."/>
            <person name="De Luna E."/>
            <person name="Martienssen R.A."/>
            <person name="Minamino N."/>
            <person name="Mizutani M."/>
            <person name="Mizutani M."/>
            <person name="Mochizuki N."/>
            <person name="Monte I."/>
            <person name="Mosher R."/>
            <person name="Nagasaki H."/>
            <person name="Nakagami H."/>
            <person name="Naramoto S."/>
            <person name="Nishitani K."/>
            <person name="Ohtani M."/>
            <person name="Okamoto T."/>
            <person name="Okumura M."/>
            <person name="Phillips J."/>
            <person name="Pollak B."/>
            <person name="Reinders A."/>
            <person name="Rovekamp M."/>
            <person name="Sano R."/>
            <person name="Sawa S."/>
            <person name="Schmid M.W."/>
            <person name="Shirakawa M."/>
            <person name="Solano R."/>
            <person name="Spunde A."/>
            <person name="Suetsugu N."/>
            <person name="Sugano S."/>
            <person name="Sugiyama A."/>
            <person name="Sun R."/>
            <person name="Suzuki Y."/>
            <person name="Takenaka M."/>
            <person name="Takezawa D."/>
            <person name="Tomogane H."/>
            <person name="Tsuzuki M."/>
            <person name="Ueda T."/>
            <person name="Umeda M."/>
            <person name="Ward J.M."/>
            <person name="Watanabe Y."/>
            <person name="Yazaki K."/>
            <person name="Yokoyama R."/>
            <person name="Yoshitake Y."/>
            <person name="Yotsui I."/>
            <person name="Zachgo S."/>
            <person name="Schmutz J."/>
        </authorList>
    </citation>
    <scope>NUCLEOTIDE SEQUENCE [LARGE SCALE GENOMIC DNA]</scope>
    <source>
        <strain evidence="2">Tak-1</strain>
    </source>
</reference>
<keyword evidence="2" id="KW-1185">Reference proteome</keyword>
<evidence type="ECO:0000313" key="2">
    <source>
        <dbReference type="Proteomes" id="UP000244005"/>
    </source>
</evidence>
<organism evidence="1 2">
    <name type="scientific">Marchantia polymorpha</name>
    <name type="common">Common liverwort</name>
    <name type="synonym">Marchantia aquatica</name>
    <dbReference type="NCBI Taxonomy" id="3197"/>
    <lineage>
        <taxon>Eukaryota</taxon>
        <taxon>Viridiplantae</taxon>
        <taxon>Streptophyta</taxon>
        <taxon>Embryophyta</taxon>
        <taxon>Marchantiophyta</taxon>
        <taxon>Marchantiopsida</taxon>
        <taxon>Marchantiidae</taxon>
        <taxon>Marchantiales</taxon>
        <taxon>Marchantiaceae</taxon>
        <taxon>Marchantia</taxon>
    </lineage>
</organism>
<evidence type="ECO:0000313" key="1">
    <source>
        <dbReference type="EMBL" id="PTQ50395.1"/>
    </source>
</evidence>
<proteinExistence type="predicted"/>
<dbReference type="AlphaFoldDB" id="A0A2R6XWD3"/>
<protein>
    <submittedName>
        <fullName evidence="1">Uncharacterized protein</fullName>
    </submittedName>
</protein>
<accession>A0A2R6XWD3</accession>
<gene>
    <name evidence="1" type="ORF">MARPO_0001s0374</name>
</gene>
<name>A0A2R6XWD3_MARPO</name>
<sequence>MSALCLERAIESIGDDVRRGISGAFGPALPSEGAFEPRGVGFEPPSQAEASLHTQTVASRTLQPQRADARLLGRAASLFRISPAEQDGGPRGFHAPRGRPFLLTAEGGSCFCRLEVSRAFHVPSMLPLSDYLRFMRNAQNPSNSSVIDW</sequence>
<dbReference type="Gramene" id="Mp1g20370.1">
    <property type="protein sequence ID" value="Mp1g20370.1.cds1"/>
    <property type="gene ID" value="Mp1g20370"/>
</dbReference>